<evidence type="ECO:0000256" key="1">
    <source>
        <dbReference type="SAM" id="Coils"/>
    </source>
</evidence>
<feature type="region of interest" description="Disordered" evidence="2">
    <location>
        <begin position="1"/>
        <end position="23"/>
    </location>
</feature>
<dbReference type="InterPro" id="IPR039873">
    <property type="entry name" value="CCDC78"/>
</dbReference>
<dbReference type="PANTHER" id="PTHR22106:SF5">
    <property type="entry name" value="COILED-COIL DOMAIN-CONTAINING PROTEIN 78"/>
    <property type="match status" value="1"/>
</dbReference>
<dbReference type="EMBL" id="RRYP01020341">
    <property type="protein sequence ID" value="TNV72957.1"/>
    <property type="molecule type" value="Genomic_DNA"/>
</dbReference>
<proteinExistence type="predicted"/>
<evidence type="ECO:0000313" key="4">
    <source>
        <dbReference type="Proteomes" id="UP000785679"/>
    </source>
</evidence>
<feature type="compositionally biased region" description="Polar residues" evidence="2">
    <location>
        <begin position="8"/>
        <end position="23"/>
    </location>
</feature>
<name>A0A8J8NDJ1_HALGN</name>
<sequence>MRTGLRTKLQQFNKDLSTPQEKQSMAWQAKEELLRTFTDKEGEMNQVLEKRERVIDDQRKKVRALKRYAREIKYLAEEWAPPGQPLPEVISLPPPVALEDDEDDDYLRRQQTELERLKNRNRNLEDDIRKLTDARPNASVSVDARGAEGPTYHDKSLQNSVRGIDTKSVAASAKTLQDNSEHLQKELERANQKSNQYQSEIDRLKASIRELEGELQKQKDSYVRKSSTKMTPQSDPELERMRGYIRQLEDEIGEMKRQMGFAQKSEREVEDLKRQLEKAQREIAEARRAQAESARKSISLHSAGVQKDDASTQDRILQELNYLKQNPQVLQKPGTSHGAELDRLRRERDSLIEENRKLKALINEDSAGPTSGNAKYLKNKIFHLDKTLAQLEKERSELSVRATMAEEQLKNLQEHLSTNTHSYQKKIYDMKKILKAKGVDVSVF</sequence>
<gene>
    <name evidence="3" type="ORF">FGO68_gene13342</name>
</gene>
<comment type="caution">
    <text evidence="3">The sequence shown here is derived from an EMBL/GenBank/DDBJ whole genome shotgun (WGS) entry which is preliminary data.</text>
</comment>
<protein>
    <submittedName>
        <fullName evidence="3">Uncharacterized protein</fullName>
    </submittedName>
</protein>
<dbReference type="AlphaFoldDB" id="A0A8J8NDJ1"/>
<dbReference type="Gene3D" id="1.10.287.1490">
    <property type="match status" value="1"/>
</dbReference>
<keyword evidence="1" id="KW-0175">Coiled coil</keyword>
<dbReference type="GO" id="GO:0005737">
    <property type="term" value="C:cytoplasm"/>
    <property type="evidence" value="ECO:0007669"/>
    <property type="project" value="TreeGrafter"/>
</dbReference>
<organism evidence="3 4">
    <name type="scientific">Halteria grandinella</name>
    <dbReference type="NCBI Taxonomy" id="5974"/>
    <lineage>
        <taxon>Eukaryota</taxon>
        <taxon>Sar</taxon>
        <taxon>Alveolata</taxon>
        <taxon>Ciliophora</taxon>
        <taxon>Intramacronucleata</taxon>
        <taxon>Spirotrichea</taxon>
        <taxon>Stichotrichia</taxon>
        <taxon>Sporadotrichida</taxon>
        <taxon>Halteriidae</taxon>
        <taxon>Halteria</taxon>
    </lineage>
</organism>
<dbReference type="PANTHER" id="PTHR22106">
    <property type="entry name" value="COILED-COIL DOMAIN-CONTAINING PROTEIN 78"/>
    <property type="match status" value="1"/>
</dbReference>
<accession>A0A8J8NDJ1</accession>
<evidence type="ECO:0000256" key="2">
    <source>
        <dbReference type="SAM" id="MobiDB-lite"/>
    </source>
</evidence>
<reference evidence="3" key="1">
    <citation type="submission" date="2019-06" db="EMBL/GenBank/DDBJ databases">
        <authorList>
            <person name="Zheng W."/>
        </authorList>
    </citation>
    <scope>NUCLEOTIDE SEQUENCE</scope>
    <source>
        <strain evidence="3">QDHG01</strain>
    </source>
</reference>
<keyword evidence="4" id="KW-1185">Reference proteome</keyword>
<dbReference type="Proteomes" id="UP000785679">
    <property type="component" value="Unassembled WGS sequence"/>
</dbReference>
<evidence type="ECO:0000313" key="3">
    <source>
        <dbReference type="EMBL" id="TNV72957.1"/>
    </source>
</evidence>
<dbReference type="OrthoDB" id="2113965at2759"/>
<feature type="region of interest" description="Disordered" evidence="2">
    <location>
        <begin position="217"/>
        <end position="237"/>
    </location>
</feature>
<feature type="coiled-coil region" evidence="1">
    <location>
        <begin position="107"/>
        <end position="134"/>
    </location>
</feature>
<feature type="compositionally biased region" description="Polar residues" evidence="2">
    <location>
        <begin position="224"/>
        <end position="234"/>
    </location>
</feature>
<feature type="coiled-coil region" evidence="1">
    <location>
        <begin position="341"/>
        <end position="415"/>
    </location>
</feature>